<evidence type="ECO:0000313" key="2">
    <source>
        <dbReference type="Proteomes" id="UP001558850"/>
    </source>
</evidence>
<comment type="caution">
    <text evidence="1">The sequence shown here is derived from an EMBL/GenBank/DDBJ whole genome shotgun (WGS) entry which is preliminary data.</text>
</comment>
<accession>A0ACC6TY13</accession>
<reference evidence="1" key="1">
    <citation type="submission" date="2024-07" db="EMBL/GenBank/DDBJ databases">
        <title>A survey of Mimosa microsymbionts across Brazilian biomes reveals a high diversity of Paraburkholderia nodulating endemic species, but also that Cupriavidus is common as a symbiont of widespread species.</title>
        <authorList>
            <person name="Rouws L."/>
            <person name="Barauna A."/>
            <person name="Beukes C."/>
            <person name="Rouws J.R.C."/>
            <person name="De Faria S.M."/>
            <person name="Gross E."/>
            <person name="Bueno Dos Reis Junior F."/>
            <person name="Simon M.F."/>
            <person name="Maluk M."/>
            <person name="Odee D.W."/>
            <person name="Kenicer G."/>
            <person name="Young J.P.W."/>
            <person name="Reis V.M."/>
            <person name="Zilli J."/>
            <person name="James E.K."/>
        </authorList>
    </citation>
    <scope>NUCLEOTIDE SEQUENCE</scope>
    <source>
        <strain evidence="1">EG181B</strain>
    </source>
</reference>
<proteinExistence type="predicted"/>
<organism evidence="1 2">
    <name type="scientific">Paraburkholderia phymatum</name>
    <dbReference type="NCBI Taxonomy" id="148447"/>
    <lineage>
        <taxon>Bacteria</taxon>
        <taxon>Pseudomonadati</taxon>
        <taxon>Pseudomonadota</taxon>
        <taxon>Betaproteobacteria</taxon>
        <taxon>Burkholderiales</taxon>
        <taxon>Burkholderiaceae</taxon>
        <taxon>Paraburkholderia</taxon>
    </lineage>
</organism>
<evidence type="ECO:0000313" key="1">
    <source>
        <dbReference type="EMBL" id="MEX3932157.1"/>
    </source>
</evidence>
<dbReference type="Proteomes" id="UP001558850">
    <property type="component" value="Unassembled WGS sequence"/>
</dbReference>
<sequence>MKKAIFIATFVASGMGAAHAQSSVTLYGRIASGLDFVNNVATANGQTANQYRFGSNQYGISWWGLTGSEDLGGGLHAEFKLESAFTAGTGQVGQSLFNRYAYVGLNKDGWGSLWAGQVMSLTDETGYYLDPLGQQAIGIANFAKGRAYGSRSNTITYNSPKWAGFSFRLQNGFGNAAGNFRGNRQLSGSATYSLGGFNAYGVYEEIRDGNGKLSNPYVSSREYMIGGTYQFSALKFYAGYQALVSSGSDTVASATNPFASTRNEQEWFGASYQINPALAVGAGWYHGNANHGGGSGNLGVIGTTYNLSKRTFVYATFGAMFNGKNSNWPVETADSLPLAGHNQQGGYFGMMHTF</sequence>
<dbReference type="EMBL" id="JBFRCH010000004">
    <property type="protein sequence ID" value="MEX3932157.1"/>
    <property type="molecule type" value="Genomic_DNA"/>
</dbReference>
<name>A0ACC6TY13_9BURK</name>
<protein>
    <submittedName>
        <fullName evidence="1">Porin</fullName>
    </submittedName>
</protein>
<gene>
    <name evidence="1" type="ORF">AB4Y32_10160</name>
</gene>
<keyword evidence="2" id="KW-1185">Reference proteome</keyword>